<comment type="caution">
    <text evidence="1">The sequence shown here is derived from an EMBL/GenBank/DDBJ whole genome shotgun (WGS) entry which is preliminary data.</text>
</comment>
<evidence type="ECO:0008006" key="3">
    <source>
        <dbReference type="Google" id="ProtNLM"/>
    </source>
</evidence>
<reference evidence="1 2" key="1">
    <citation type="journal article" date="2019" name="Nat. Med.">
        <title>A library of human gut bacterial isolates paired with longitudinal multiomics data enables mechanistic microbiome research.</title>
        <authorList>
            <person name="Poyet M."/>
            <person name="Groussin M."/>
            <person name="Gibbons S.M."/>
            <person name="Avila-Pacheco J."/>
            <person name="Jiang X."/>
            <person name="Kearney S.M."/>
            <person name="Perrotta A.R."/>
            <person name="Berdy B."/>
            <person name="Zhao S."/>
            <person name="Lieberman T.D."/>
            <person name="Swanson P.K."/>
            <person name="Smith M."/>
            <person name="Roesemann S."/>
            <person name="Alexander J.E."/>
            <person name="Rich S.A."/>
            <person name="Livny J."/>
            <person name="Vlamakis H."/>
            <person name="Clish C."/>
            <person name="Bullock K."/>
            <person name="Deik A."/>
            <person name="Scott J."/>
            <person name="Pierce K.A."/>
            <person name="Xavier R.J."/>
            <person name="Alm E.J."/>
        </authorList>
    </citation>
    <scope>NUCLEOTIDE SEQUENCE [LARGE SCALE GENOMIC DNA]</scope>
    <source>
        <strain evidence="1 2">BIOML-A20</strain>
    </source>
</reference>
<dbReference type="RefSeq" id="WP_161160459.1">
    <property type="nucleotide sequence ID" value="NZ_WWSR01000009.1"/>
</dbReference>
<dbReference type="EMBL" id="WWSR01000009">
    <property type="protein sequence ID" value="MZJ39496.1"/>
    <property type="molecule type" value="Genomic_DNA"/>
</dbReference>
<organism evidence="1 2">
    <name type="scientific">Collinsella aerofaciens</name>
    <dbReference type="NCBI Taxonomy" id="74426"/>
    <lineage>
        <taxon>Bacteria</taxon>
        <taxon>Bacillati</taxon>
        <taxon>Actinomycetota</taxon>
        <taxon>Coriobacteriia</taxon>
        <taxon>Coriobacteriales</taxon>
        <taxon>Coriobacteriaceae</taxon>
        <taxon>Collinsella</taxon>
    </lineage>
</organism>
<protein>
    <recommendedName>
        <fullName evidence="3">S4A5 electrogenic sodium bicarbonate cotransporter 4</fullName>
    </recommendedName>
</protein>
<gene>
    <name evidence="1" type="ORF">GT464_05970</name>
</gene>
<dbReference type="AlphaFoldDB" id="A0A6N9JJL4"/>
<dbReference type="Proteomes" id="UP000469380">
    <property type="component" value="Unassembled WGS sequence"/>
</dbReference>
<evidence type="ECO:0000313" key="2">
    <source>
        <dbReference type="Proteomes" id="UP000469380"/>
    </source>
</evidence>
<evidence type="ECO:0000313" key="1">
    <source>
        <dbReference type="EMBL" id="MZJ39496.1"/>
    </source>
</evidence>
<name>A0A6N9JJL4_9ACTN</name>
<sequence length="167" mass="17346">MATRSSEGVRIGPISLLTLISVLLLAVLAMLCVTTSNAARAMSKRQAAAATSSYNVEACGQTMLATLDDVAHANGNDATSAVSGIAARMDTIKQNVSDDADADNLDIDASAEGTSVSFTITAHDGRKLDARVTFADDLSYSIDEWKVTTNQSDQAESDALWAGSAAN</sequence>
<accession>A0A6N9JJL4</accession>
<proteinExistence type="predicted"/>